<dbReference type="GO" id="GO:0006508">
    <property type="term" value="P:proteolysis"/>
    <property type="evidence" value="ECO:0007669"/>
    <property type="project" value="InterPro"/>
</dbReference>
<accession>A0A545TW89</accession>
<dbReference type="InterPro" id="IPR052179">
    <property type="entry name" value="DD-CPase-like"/>
</dbReference>
<dbReference type="Proteomes" id="UP000315439">
    <property type="component" value="Unassembled WGS sequence"/>
</dbReference>
<protein>
    <submittedName>
        <fullName evidence="2">M15 family metallopeptidase</fullName>
    </submittedName>
</protein>
<dbReference type="EMBL" id="VIKS01000016">
    <property type="protein sequence ID" value="TQV81486.1"/>
    <property type="molecule type" value="Genomic_DNA"/>
</dbReference>
<organism evidence="2 3">
    <name type="scientific">Aliikangiella coralliicola</name>
    <dbReference type="NCBI Taxonomy" id="2592383"/>
    <lineage>
        <taxon>Bacteria</taxon>
        <taxon>Pseudomonadati</taxon>
        <taxon>Pseudomonadota</taxon>
        <taxon>Gammaproteobacteria</taxon>
        <taxon>Oceanospirillales</taxon>
        <taxon>Pleioneaceae</taxon>
        <taxon>Aliikangiella</taxon>
    </lineage>
</organism>
<comment type="caution">
    <text evidence="2">The sequence shown here is derived from an EMBL/GenBank/DDBJ whole genome shotgun (WGS) entry which is preliminary data.</text>
</comment>
<evidence type="ECO:0000313" key="3">
    <source>
        <dbReference type="Proteomes" id="UP000315439"/>
    </source>
</evidence>
<dbReference type="Pfam" id="PF02557">
    <property type="entry name" value="VanY"/>
    <property type="match status" value="1"/>
</dbReference>
<dbReference type="InterPro" id="IPR003709">
    <property type="entry name" value="VanY-like_core_dom"/>
</dbReference>
<dbReference type="PANTHER" id="PTHR34385:SF1">
    <property type="entry name" value="PEPTIDOGLYCAN L-ALANYL-D-GLUTAMATE ENDOPEPTIDASE CWLK"/>
    <property type="match status" value="1"/>
</dbReference>
<keyword evidence="3" id="KW-1185">Reference proteome</keyword>
<dbReference type="SUPFAM" id="SSF55166">
    <property type="entry name" value="Hedgehog/DD-peptidase"/>
    <property type="match status" value="1"/>
</dbReference>
<dbReference type="OrthoDB" id="9792074at2"/>
<dbReference type="CDD" id="cd14847">
    <property type="entry name" value="DD-carboxypeptidase_like"/>
    <property type="match status" value="1"/>
</dbReference>
<dbReference type="Gene3D" id="3.30.1380.10">
    <property type="match status" value="1"/>
</dbReference>
<name>A0A545TW89_9GAMM</name>
<dbReference type="PANTHER" id="PTHR34385">
    <property type="entry name" value="D-ALANYL-D-ALANINE CARBOXYPEPTIDASE"/>
    <property type="match status" value="1"/>
</dbReference>
<proteinExistence type="predicted"/>
<feature type="domain" description="D-alanyl-D-alanine carboxypeptidase-like core" evidence="1">
    <location>
        <begin position="31"/>
        <end position="182"/>
    </location>
</feature>
<dbReference type="GO" id="GO:0008233">
    <property type="term" value="F:peptidase activity"/>
    <property type="evidence" value="ECO:0007669"/>
    <property type="project" value="InterPro"/>
</dbReference>
<dbReference type="InterPro" id="IPR009045">
    <property type="entry name" value="Zn_M74/Hedgehog-like"/>
</dbReference>
<gene>
    <name evidence="2" type="ORF">FLL46_25380</name>
</gene>
<dbReference type="AlphaFoldDB" id="A0A545TW89"/>
<reference evidence="2 3" key="1">
    <citation type="submission" date="2019-07" db="EMBL/GenBank/DDBJ databases">
        <title>Draft genome for Aliikangiella sp. M105.</title>
        <authorList>
            <person name="Wang G."/>
        </authorList>
    </citation>
    <scope>NUCLEOTIDE SEQUENCE [LARGE SCALE GENOMIC DNA]</scope>
    <source>
        <strain evidence="2 3">M105</strain>
    </source>
</reference>
<evidence type="ECO:0000313" key="2">
    <source>
        <dbReference type="EMBL" id="TQV81486.1"/>
    </source>
</evidence>
<sequence>MAMQLTWQQSIGIDESHLLPVKNAGGQPFLVHQSILQPLTELLAEAARSGVAISIISSYRSFDRQLAIWNDKWQGYKPVYSRHGRPLNISQMSSIERYKAICLWSAMPGFSRHHWGTDLDIFATEAIEKGHQVELVPEEFSAKGPCYQLEQWLSENLSRFGFFRPYREYRRGVAVEPWHISHHDTANKIIESFDYDACKQHIESSVIKEKHFIIERLDHYRQQYFCNISGAD</sequence>
<evidence type="ECO:0000259" key="1">
    <source>
        <dbReference type="Pfam" id="PF02557"/>
    </source>
</evidence>